<comment type="caution">
    <text evidence="10">The sequence shown here is derived from an EMBL/GenBank/DDBJ whole genome shotgun (WGS) entry which is preliminary data.</text>
</comment>
<evidence type="ECO:0000256" key="1">
    <source>
        <dbReference type="ARBA" id="ARBA00004141"/>
    </source>
</evidence>
<dbReference type="EMBL" id="BAABFL010000016">
    <property type="protein sequence ID" value="GAA4647977.1"/>
    <property type="molecule type" value="Genomic_DNA"/>
</dbReference>
<evidence type="ECO:0000256" key="9">
    <source>
        <dbReference type="SAM" id="Phobius"/>
    </source>
</evidence>
<keyword evidence="3" id="KW-0474">Menaquinone biosynthesis</keyword>
<evidence type="ECO:0000256" key="6">
    <source>
        <dbReference type="ARBA" id="ARBA00022692"/>
    </source>
</evidence>
<feature type="transmembrane region" description="Helical" evidence="9">
    <location>
        <begin position="244"/>
        <end position="260"/>
    </location>
</feature>
<dbReference type="Gene3D" id="1.10.357.140">
    <property type="entry name" value="UbiA prenyltransferase"/>
    <property type="match status" value="1"/>
</dbReference>
<dbReference type="InterPro" id="IPR000537">
    <property type="entry name" value="UbiA_prenyltransferase"/>
</dbReference>
<dbReference type="PANTHER" id="PTHR13929">
    <property type="entry name" value="1,4-DIHYDROXY-2-NAPHTHOATE OCTAPRENYLTRANSFERASE"/>
    <property type="match status" value="1"/>
</dbReference>
<evidence type="ECO:0000256" key="4">
    <source>
        <dbReference type="ARBA" id="ARBA00022475"/>
    </source>
</evidence>
<evidence type="ECO:0000256" key="7">
    <source>
        <dbReference type="ARBA" id="ARBA00022989"/>
    </source>
</evidence>
<name>A0ABP8UWK8_9GAMM</name>
<dbReference type="PIRSF" id="PIRSF005355">
    <property type="entry name" value="UBIAD1"/>
    <property type="match status" value="1"/>
</dbReference>
<evidence type="ECO:0000256" key="5">
    <source>
        <dbReference type="ARBA" id="ARBA00022679"/>
    </source>
</evidence>
<keyword evidence="8 9" id="KW-0472">Membrane</keyword>
<dbReference type="RefSeq" id="WP_345193028.1">
    <property type="nucleotide sequence ID" value="NZ_BAABFL010000016.1"/>
</dbReference>
<dbReference type="InterPro" id="IPR044878">
    <property type="entry name" value="UbiA_sf"/>
</dbReference>
<keyword evidence="6 9" id="KW-0812">Transmembrane</keyword>
<dbReference type="Pfam" id="PF01040">
    <property type="entry name" value="UbiA"/>
    <property type="match status" value="1"/>
</dbReference>
<organism evidence="10 11">
    <name type="scientific">Kistimonas scapharcae</name>
    <dbReference type="NCBI Taxonomy" id="1036133"/>
    <lineage>
        <taxon>Bacteria</taxon>
        <taxon>Pseudomonadati</taxon>
        <taxon>Pseudomonadota</taxon>
        <taxon>Gammaproteobacteria</taxon>
        <taxon>Oceanospirillales</taxon>
        <taxon>Endozoicomonadaceae</taxon>
        <taxon>Kistimonas</taxon>
    </lineage>
</organism>
<proteinExistence type="predicted"/>
<reference evidence="11" key="1">
    <citation type="journal article" date="2019" name="Int. J. Syst. Evol. Microbiol.">
        <title>The Global Catalogue of Microorganisms (GCM) 10K type strain sequencing project: providing services to taxonomists for standard genome sequencing and annotation.</title>
        <authorList>
            <consortium name="The Broad Institute Genomics Platform"/>
            <consortium name="The Broad Institute Genome Sequencing Center for Infectious Disease"/>
            <person name="Wu L."/>
            <person name="Ma J."/>
        </authorList>
    </citation>
    <scope>NUCLEOTIDE SEQUENCE [LARGE SCALE GENOMIC DNA]</scope>
    <source>
        <strain evidence="11">JCM 17805</strain>
    </source>
</reference>
<dbReference type="InterPro" id="IPR026046">
    <property type="entry name" value="UBIAD1"/>
</dbReference>
<sequence length="288" mass="32105">MQQAVEFPQKYRFIRALRPFSFSVALMSCGLGVTLAYQSGEGHLLRSVFVMIAGVLLQAATNLFNDYADLNFWRRQTTALATCVMHQIRMNAQCAMAMAFVACLLGLYLVSHAGWQLLLIGLLGVAGGYFYTAEPVNLKERGLGLVAVFVFTGLLMVEGAYMAVSGDWSFRALLLALPLSILSSLVLLANELRDVEDDSQRHIKTFTVRFGFTVGRSLYLTLFLMLFAVVVWLTVSDFIHEPMWLLPSVVCLYWPLRLLFSGQKDLSRLPPMTGRVFMVFGLGLMCAV</sequence>
<feature type="transmembrane region" description="Helical" evidence="9">
    <location>
        <begin position="210"/>
        <end position="232"/>
    </location>
</feature>
<keyword evidence="7 9" id="KW-1133">Transmembrane helix</keyword>
<dbReference type="PANTHER" id="PTHR13929:SF0">
    <property type="entry name" value="UBIA PRENYLTRANSFERASE DOMAIN-CONTAINING PROTEIN 1"/>
    <property type="match status" value="1"/>
</dbReference>
<comment type="subcellular location">
    <subcellularLocation>
        <location evidence="1">Membrane</location>
        <topology evidence="1">Multi-pass membrane protein</topology>
    </subcellularLocation>
</comment>
<evidence type="ECO:0000256" key="3">
    <source>
        <dbReference type="ARBA" id="ARBA00022428"/>
    </source>
</evidence>
<evidence type="ECO:0000256" key="8">
    <source>
        <dbReference type="ARBA" id="ARBA00023136"/>
    </source>
</evidence>
<feature type="transmembrane region" description="Helical" evidence="9">
    <location>
        <begin position="170"/>
        <end position="189"/>
    </location>
</feature>
<dbReference type="CDD" id="cd13962">
    <property type="entry name" value="PT_UbiA_UBIAD1"/>
    <property type="match status" value="1"/>
</dbReference>
<comment type="pathway">
    <text evidence="2">Quinol/quinone metabolism; menaquinone biosynthesis.</text>
</comment>
<evidence type="ECO:0000313" key="11">
    <source>
        <dbReference type="Proteomes" id="UP001500604"/>
    </source>
</evidence>
<feature type="transmembrane region" description="Helical" evidence="9">
    <location>
        <begin position="44"/>
        <end position="65"/>
    </location>
</feature>
<accession>A0ABP8UWK8</accession>
<keyword evidence="11" id="KW-1185">Reference proteome</keyword>
<gene>
    <name evidence="10" type="primary">menA</name>
    <name evidence="10" type="ORF">GCM10023116_02390</name>
</gene>
<feature type="transmembrane region" description="Helical" evidence="9">
    <location>
        <begin position="143"/>
        <end position="164"/>
    </location>
</feature>
<feature type="transmembrane region" description="Helical" evidence="9">
    <location>
        <begin position="20"/>
        <end position="38"/>
    </location>
</feature>
<evidence type="ECO:0000256" key="2">
    <source>
        <dbReference type="ARBA" id="ARBA00004863"/>
    </source>
</evidence>
<feature type="transmembrane region" description="Helical" evidence="9">
    <location>
        <begin position="115"/>
        <end position="131"/>
    </location>
</feature>
<keyword evidence="4" id="KW-1003">Cell membrane</keyword>
<protein>
    <submittedName>
        <fullName evidence="10">1,4-dihydroxy-2-naphthoate octaprenyltransferase</fullName>
    </submittedName>
</protein>
<evidence type="ECO:0000313" key="10">
    <source>
        <dbReference type="EMBL" id="GAA4647977.1"/>
    </source>
</evidence>
<dbReference type="Proteomes" id="UP001500604">
    <property type="component" value="Unassembled WGS sequence"/>
</dbReference>
<keyword evidence="5" id="KW-0808">Transferase</keyword>
<feature type="transmembrane region" description="Helical" evidence="9">
    <location>
        <begin position="90"/>
        <end position="109"/>
    </location>
</feature>